<evidence type="ECO:0000313" key="3">
    <source>
        <dbReference type="Proteomes" id="UP000006735"/>
    </source>
</evidence>
<feature type="region of interest" description="Disordered" evidence="1">
    <location>
        <begin position="175"/>
        <end position="213"/>
    </location>
</feature>
<accession>Q5GY76</accession>
<gene>
    <name evidence="2" type="ordered locus">XOO3091</name>
</gene>
<dbReference type="Proteomes" id="UP000006735">
    <property type="component" value="Chromosome"/>
</dbReference>
<reference evidence="2 3" key="1">
    <citation type="journal article" date="2005" name="Nucleic Acids Res.">
        <title>The genome sequence of Xanthomonas oryzae pathovar oryzae KACC10331, the bacterial blight pathogen of rice.</title>
        <authorList>
            <person name="Lee B.M."/>
            <person name="Park Y.J."/>
            <person name="Park D.S."/>
            <person name="Kang H.W."/>
            <person name="Kim J.G."/>
            <person name="Song E.S."/>
            <person name="Park I.C."/>
            <person name="Yoon U.H."/>
            <person name="Hahn J.H."/>
            <person name="Koo B.S."/>
            <person name="Lee G.B."/>
            <person name="Kim H."/>
            <person name="Park H.S."/>
            <person name="Yoon K.O."/>
            <person name="Kim J.H."/>
            <person name="Jung C.H."/>
            <person name="Koh N.H."/>
            <person name="Seo J.S."/>
            <person name="Go S.J."/>
        </authorList>
    </citation>
    <scope>NUCLEOTIDE SEQUENCE [LARGE SCALE GENOMIC DNA]</scope>
    <source>
        <strain evidence="3">KACC10331 / KXO85</strain>
    </source>
</reference>
<name>Q5GY76_XANOR</name>
<evidence type="ECO:0000313" key="2">
    <source>
        <dbReference type="EMBL" id="AAW76345.1"/>
    </source>
</evidence>
<protein>
    <submittedName>
        <fullName evidence="2">Uncharacterized protein</fullName>
    </submittedName>
</protein>
<dbReference type="EMBL" id="AE013598">
    <property type="protein sequence ID" value="AAW76345.1"/>
    <property type="molecule type" value="Genomic_DNA"/>
</dbReference>
<evidence type="ECO:0000256" key="1">
    <source>
        <dbReference type="SAM" id="MobiDB-lite"/>
    </source>
</evidence>
<dbReference type="AlphaFoldDB" id="Q5GY76"/>
<sequence>MLHLRAHACLEVFPTFCPSTRALVANGLNRGALGGNEKCSLAALQLVAFFRTGVAAVAEHAVFLAVQQCVRHRDIGHVGCGALHVVYQPGKFIHPNVRLHPEIPLVALLGLMHLRVARTIGILGRTGRSDQRRIDDRARPQALPLARQMGVDRFQHPSGNAVGFQQTAKVENRGLVLEPYPSRRAGQNAAGSGSRAMPLPSPDRSTHTTAATD</sequence>
<dbReference type="HOGENOM" id="CLU_1293929_0_0_6"/>
<dbReference type="KEGG" id="xoo:XOO3091"/>
<proteinExistence type="predicted"/>
<keyword evidence="3" id="KW-1185">Reference proteome</keyword>
<organism evidence="2 3">
    <name type="scientific">Xanthomonas oryzae pv. oryzae (strain KACC10331 / KXO85)</name>
    <dbReference type="NCBI Taxonomy" id="291331"/>
    <lineage>
        <taxon>Bacteria</taxon>
        <taxon>Pseudomonadati</taxon>
        <taxon>Pseudomonadota</taxon>
        <taxon>Gammaproteobacteria</taxon>
        <taxon>Lysobacterales</taxon>
        <taxon>Lysobacteraceae</taxon>
        <taxon>Xanthomonas</taxon>
    </lineage>
</organism>